<feature type="transmembrane region" description="Helical" evidence="1">
    <location>
        <begin position="20"/>
        <end position="42"/>
    </location>
</feature>
<dbReference type="OrthoDB" id="3723842at2"/>
<reference evidence="2 3" key="1">
    <citation type="submission" date="2018-06" db="EMBL/GenBank/DDBJ databases">
        <title>Streptacidiphilus pinicola sp. nov., isolated from pine grove soil.</title>
        <authorList>
            <person name="Roh S.G."/>
            <person name="Park S."/>
            <person name="Kim M.-K."/>
            <person name="Yun B.-R."/>
            <person name="Park J."/>
            <person name="Kim M.J."/>
            <person name="Kim Y.S."/>
            <person name="Kim S.B."/>
        </authorList>
    </citation>
    <scope>NUCLEOTIDE SEQUENCE [LARGE SCALE GENOMIC DNA]</scope>
    <source>
        <strain evidence="2 3">MMS16-CNU450</strain>
    </source>
</reference>
<dbReference type="AlphaFoldDB" id="A0A2X0KE53"/>
<dbReference type="GO" id="GO:0016747">
    <property type="term" value="F:acyltransferase activity, transferring groups other than amino-acyl groups"/>
    <property type="evidence" value="ECO:0007669"/>
    <property type="project" value="TreeGrafter"/>
</dbReference>
<dbReference type="Pfam" id="PF00756">
    <property type="entry name" value="Esterase"/>
    <property type="match status" value="1"/>
</dbReference>
<gene>
    <name evidence="2" type="ORF">DN069_13045</name>
</gene>
<dbReference type="InterPro" id="IPR000801">
    <property type="entry name" value="Esterase-like"/>
</dbReference>
<name>A0A2X0KE53_9ACTN</name>
<evidence type="ECO:0000313" key="2">
    <source>
        <dbReference type="EMBL" id="RAG85160.1"/>
    </source>
</evidence>
<keyword evidence="1" id="KW-0472">Membrane</keyword>
<dbReference type="Proteomes" id="UP000248889">
    <property type="component" value="Unassembled WGS sequence"/>
</dbReference>
<dbReference type="Gene3D" id="3.40.50.1820">
    <property type="entry name" value="alpha/beta hydrolase"/>
    <property type="match status" value="1"/>
</dbReference>
<protein>
    <submittedName>
        <fullName evidence="2">Esterase</fullName>
    </submittedName>
</protein>
<feature type="transmembrane region" description="Helical" evidence="1">
    <location>
        <begin position="87"/>
        <end position="106"/>
    </location>
</feature>
<keyword evidence="1" id="KW-0812">Transmembrane</keyword>
<keyword evidence="3" id="KW-1185">Reference proteome</keyword>
<keyword evidence="1" id="KW-1133">Transmembrane helix</keyword>
<dbReference type="EMBL" id="QKYN01000048">
    <property type="protein sequence ID" value="RAG85160.1"/>
    <property type="molecule type" value="Genomic_DNA"/>
</dbReference>
<dbReference type="InterPro" id="IPR050583">
    <property type="entry name" value="Mycobacterial_A85_antigen"/>
</dbReference>
<evidence type="ECO:0000256" key="1">
    <source>
        <dbReference type="SAM" id="Phobius"/>
    </source>
</evidence>
<dbReference type="InterPro" id="IPR029058">
    <property type="entry name" value="AB_hydrolase_fold"/>
</dbReference>
<dbReference type="PANTHER" id="PTHR48098">
    <property type="entry name" value="ENTEROCHELIN ESTERASE-RELATED"/>
    <property type="match status" value="1"/>
</dbReference>
<dbReference type="PANTHER" id="PTHR48098:SF1">
    <property type="entry name" value="DIACYLGLYCEROL ACYLTRANSFERASE_MYCOLYLTRANSFERASE AG85A"/>
    <property type="match status" value="1"/>
</dbReference>
<accession>A0A2X0KE53</accession>
<comment type="caution">
    <text evidence="2">The sequence shown here is derived from an EMBL/GenBank/DDBJ whole genome shotgun (WGS) entry which is preliminary data.</text>
</comment>
<proteinExistence type="predicted"/>
<feature type="transmembrane region" description="Helical" evidence="1">
    <location>
        <begin position="113"/>
        <end position="130"/>
    </location>
</feature>
<evidence type="ECO:0000313" key="3">
    <source>
        <dbReference type="Proteomes" id="UP000248889"/>
    </source>
</evidence>
<sequence>MSFRAVRRVAQLAGPGDWSLLSGWLPTLLTVLGIASLAWLLVARRRSWWIRWLPIVLVLAAGFAYLITVWVDDWWQPFPDGLPTTSAVWIGVCVLAVLLFLFRLPFLRWRGRILALVACLLVVAFAGNKVNQEFQQYPTLSTLPGPWQTQPAELAIGDKEPMLKVPAGKTVAEVWHKPAGLPDKGALATAKIPGTASGFTARDAIIWLPPAYKAKERPPLPVVVLMPGEPGSPEDWVGAGQLETTMNNFAAGHQGLAPVVVVVDPLGGLTNNTLCMDSHIAKAQTYLAKDVPGWIAKNLQVATGRKAMTAAGLSFGGTCSLQLAVNAPGVYGSFLDMSGQDEPTLGSHSKTVNDAFGGNEAAFDAVNPLSVMAHKKFPDTAGVLLAGTDDHDYGPQQQKVFTASQAAGMNVVFVHVPGGHDWGVWKTGLEREMPWIAKQDGLIS</sequence>
<dbReference type="RefSeq" id="WP_111501114.1">
    <property type="nucleotide sequence ID" value="NZ_QKYN01000048.1"/>
</dbReference>
<feature type="transmembrane region" description="Helical" evidence="1">
    <location>
        <begin position="49"/>
        <end position="67"/>
    </location>
</feature>
<dbReference type="SUPFAM" id="SSF53474">
    <property type="entry name" value="alpha/beta-Hydrolases"/>
    <property type="match status" value="1"/>
</dbReference>
<organism evidence="2 3">
    <name type="scientific">Streptacidiphilus pinicola</name>
    <dbReference type="NCBI Taxonomy" id="2219663"/>
    <lineage>
        <taxon>Bacteria</taxon>
        <taxon>Bacillati</taxon>
        <taxon>Actinomycetota</taxon>
        <taxon>Actinomycetes</taxon>
        <taxon>Kitasatosporales</taxon>
        <taxon>Streptomycetaceae</taxon>
        <taxon>Streptacidiphilus</taxon>
    </lineage>
</organism>